<sequence length="101" mass="11456">MRKRKKTARYSTMDLSFSASLPEDVHEMFADSVCAVKCSLDPLRDFQESICEMIVAVGVRSWREMEELVYCYVAVNSPDVHGFIADAFRSVGAGYQHEIIN</sequence>
<evidence type="ECO:0000313" key="9">
    <source>
        <dbReference type="Proteomes" id="UP000652761"/>
    </source>
</evidence>
<evidence type="ECO:0000256" key="1">
    <source>
        <dbReference type="ARBA" id="ARBA00004123"/>
    </source>
</evidence>
<dbReference type="EMBL" id="NMUH01001861">
    <property type="protein sequence ID" value="MQL95973.1"/>
    <property type="molecule type" value="Genomic_DNA"/>
</dbReference>
<dbReference type="AlphaFoldDB" id="A0A843VUT0"/>
<dbReference type="PANTHER" id="PTHR33057">
    <property type="entry name" value="TRANSCRIPTION REPRESSOR OFP7-RELATED"/>
    <property type="match status" value="1"/>
</dbReference>
<evidence type="ECO:0000256" key="6">
    <source>
        <dbReference type="RuleBase" id="RU367028"/>
    </source>
</evidence>
<dbReference type="InterPro" id="IPR006458">
    <property type="entry name" value="Ovate_C"/>
</dbReference>
<keyword evidence="5 6" id="KW-0539">Nucleus</keyword>
<dbReference type="PANTHER" id="PTHR33057:SF110">
    <property type="entry name" value="TRANSCRIPTION REPRESSOR"/>
    <property type="match status" value="1"/>
</dbReference>
<protein>
    <recommendedName>
        <fullName evidence="6">Transcription repressor</fullName>
    </recommendedName>
    <alternativeName>
        <fullName evidence="6">Ovate family protein</fullName>
    </alternativeName>
</protein>
<evidence type="ECO:0000256" key="4">
    <source>
        <dbReference type="ARBA" id="ARBA00023163"/>
    </source>
</evidence>
<feature type="domain" description="OVATE" evidence="7">
    <location>
        <begin position="35"/>
        <end position="94"/>
    </location>
</feature>
<evidence type="ECO:0000259" key="7">
    <source>
        <dbReference type="PROSITE" id="PS51754"/>
    </source>
</evidence>
<accession>A0A843VUT0</accession>
<evidence type="ECO:0000256" key="3">
    <source>
        <dbReference type="ARBA" id="ARBA00023015"/>
    </source>
</evidence>
<evidence type="ECO:0000256" key="5">
    <source>
        <dbReference type="ARBA" id="ARBA00023242"/>
    </source>
</evidence>
<reference evidence="8" key="1">
    <citation type="submission" date="2017-07" db="EMBL/GenBank/DDBJ databases">
        <title>Taro Niue Genome Assembly and Annotation.</title>
        <authorList>
            <person name="Atibalentja N."/>
            <person name="Keating K."/>
            <person name="Fields C.J."/>
        </authorList>
    </citation>
    <scope>NUCLEOTIDE SEQUENCE</scope>
    <source>
        <strain evidence="8">Niue_2</strain>
        <tissue evidence="8">Leaf</tissue>
    </source>
</reference>
<dbReference type="GO" id="GO:0005634">
    <property type="term" value="C:nucleus"/>
    <property type="evidence" value="ECO:0007669"/>
    <property type="project" value="UniProtKB-SubCell"/>
</dbReference>
<evidence type="ECO:0000256" key="2">
    <source>
        <dbReference type="ARBA" id="ARBA00022491"/>
    </source>
</evidence>
<gene>
    <name evidence="8" type="ORF">Taro_028642</name>
</gene>
<evidence type="ECO:0000313" key="8">
    <source>
        <dbReference type="EMBL" id="MQL95973.1"/>
    </source>
</evidence>
<organism evidence="8 9">
    <name type="scientific">Colocasia esculenta</name>
    <name type="common">Wild taro</name>
    <name type="synonym">Arum esculentum</name>
    <dbReference type="NCBI Taxonomy" id="4460"/>
    <lineage>
        <taxon>Eukaryota</taxon>
        <taxon>Viridiplantae</taxon>
        <taxon>Streptophyta</taxon>
        <taxon>Embryophyta</taxon>
        <taxon>Tracheophyta</taxon>
        <taxon>Spermatophyta</taxon>
        <taxon>Magnoliopsida</taxon>
        <taxon>Liliopsida</taxon>
        <taxon>Araceae</taxon>
        <taxon>Aroideae</taxon>
        <taxon>Colocasieae</taxon>
        <taxon>Colocasia</taxon>
    </lineage>
</organism>
<keyword evidence="4 6" id="KW-0804">Transcription</keyword>
<keyword evidence="3 6" id="KW-0805">Transcription regulation</keyword>
<comment type="function">
    <text evidence="6">Transcriptional repressor that regulates multiple aspects of plant growth and development.</text>
</comment>
<name>A0A843VUT0_COLES</name>
<dbReference type="NCBIfam" id="TIGR01568">
    <property type="entry name" value="A_thal_3678"/>
    <property type="match status" value="1"/>
</dbReference>
<comment type="caution">
    <text evidence="8">The sequence shown here is derived from an EMBL/GenBank/DDBJ whole genome shotgun (WGS) entry which is preliminary data.</text>
</comment>
<dbReference type="Pfam" id="PF04844">
    <property type="entry name" value="Ovate"/>
    <property type="match status" value="1"/>
</dbReference>
<dbReference type="OrthoDB" id="1928390at2759"/>
<keyword evidence="9" id="KW-1185">Reference proteome</keyword>
<dbReference type="GO" id="GO:0045892">
    <property type="term" value="P:negative regulation of DNA-templated transcription"/>
    <property type="evidence" value="ECO:0007669"/>
    <property type="project" value="UniProtKB-UniRule"/>
</dbReference>
<comment type="subcellular location">
    <subcellularLocation>
        <location evidence="1 6">Nucleus</location>
    </subcellularLocation>
</comment>
<keyword evidence="2 6" id="KW-0678">Repressor</keyword>
<dbReference type="PROSITE" id="PS51754">
    <property type="entry name" value="OVATE"/>
    <property type="match status" value="1"/>
</dbReference>
<proteinExistence type="predicted"/>
<dbReference type="Proteomes" id="UP000652761">
    <property type="component" value="Unassembled WGS sequence"/>
</dbReference>
<dbReference type="InterPro" id="IPR038933">
    <property type="entry name" value="Ovate"/>
</dbReference>